<comment type="similarity">
    <text evidence="2">Belongs to the autoinducer-2 exporter (AI-2E) (TC 2.A.86) family.</text>
</comment>
<evidence type="ECO:0000313" key="8">
    <source>
        <dbReference type="Proteomes" id="UP000462760"/>
    </source>
</evidence>
<reference evidence="7 8" key="1">
    <citation type="submission" date="2019-08" db="EMBL/GenBank/DDBJ databases">
        <title>In-depth cultivation of the pig gut microbiome towards novel bacterial diversity and tailored functional studies.</title>
        <authorList>
            <person name="Wylensek D."/>
            <person name="Hitch T.C.A."/>
            <person name="Clavel T."/>
        </authorList>
    </citation>
    <scope>NUCLEOTIDE SEQUENCE [LARGE SCALE GENOMIC DNA]</scope>
    <source>
        <strain evidence="7 8">Med78-601-WT-4W-RMD-3</strain>
    </source>
</reference>
<name>A0A844FF82_9FIRM</name>
<keyword evidence="5 6" id="KW-0472">Membrane</keyword>
<evidence type="ECO:0000256" key="1">
    <source>
        <dbReference type="ARBA" id="ARBA00004141"/>
    </source>
</evidence>
<comment type="caution">
    <text evidence="7">The sequence shown here is derived from an EMBL/GenBank/DDBJ whole genome shotgun (WGS) entry which is preliminary data.</text>
</comment>
<dbReference type="GO" id="GO:0055085">
    <property type="term" value="P:transmembrane transport"/>
    <property type="evidence" value="ECO:0007669"/>
    <property type="project" value="TreeGrafter"/>
</dbReference>
<evidence type="ECO:0000313" key="7">
    <source>
        <dbReference type="EMBL" id="MSS42631.1"/>
    </source>
</evidence>
<dbReference type="PANTHER" id="PTHR21716:SF68">
    <property type="entry name" value="TRANSPORT PROTEIN YTVI-RELATED"/>
    <property type="match status" value="1"/>
</dbReference>
<evidence type="ECO:0000256" key="5">
    <source>
        <dbReference type="ARBA" id="ARBA00023136"/>
    </source>
</evidence>
<dbReference type="AlphaFoldDB" id="A0A844FF82"/>
<keyword evidence="3 6" id="KW-0812">Transmembrane</keyword>
<dbReference type="PANTHER" id="PTHR21716">
    <property type="entry name" value="TRANSMEMBRANE PROTEIN"/>
    <property type="match status" value="1"/>
</dbReference>
<gene>
    <name evidence="7" type="ORF">FYJ27_02625</name>
</gene>
<comment type="subcellular location">
    <subcellularLocation>
        <location evidence="1">Membrane</location>
        <topology evidence="1">Multi-pass membrane protein</topology>
    </subcellularLocation>
</comment>
<feature type="transmembrane region" description="Helical" evidence="6">
    <location>
        <begin position="27"/>
        <end position="44"/>
    </location>
</feature>
<feature type="transmembrane region" description="Helical" evidence="6">
    <location>
        <begin position="50"/>
        <end position="74"/>
    </location>
</feature>
<proteinExistence type="inferred from homology"/>
<feature type="transmembrane region" description="Helical" evidence="6">
    <location>
        <begin position="124"/>
        <end position="150"/>
    </location>
</feature>
<dbReference type="Pfam" id="PF01594">
    <property type="entry name" value="AI-2E_transport"/>
    <property type="match status" value="1"/>
</dbReference>
<dbReference type="InterPro" id="IPR002549">
    <property type="entry name" value="AI-2E-like"/>
</dbReference>
<dbReference type="RefSeq" id="WP_154482713.1">
    <property type="nucleotide sequence ID" value="NZ_VULR01000002.1"/>
</dbReference>
<organism evidence="7 8">
    <name type="scientific">Anaerosalibacter bizertensis</name>
    <dbReference type="NCBI Taxonomy" id="932217"/>
    <lineage>
        <taxon>Bacteria</taxon>
        <taxon>Bacillati</taxon>
        <taxon>Bacillota</taxon>
        <taxon>Tissierellia</taxon>
        <taxon>Tissierellales</taxon>
        <taxon>Sporanaerobacteraceae</taxon>
        <taxon>Anaerosalibacter</taxon>
    </lineage>
</organism>
<dbReference type="GO" id="GO:0016020">
    <property type="term" value="C:membrane"/>
    <property type="evidence" value="ECO:0007669"/>
    <property type="project" value="UniProtKB-SubCell"/>
</dbReference>
<dbReference type="OrthoDB" id="9774361at2"/>
<evidence type="ECO:0000256" key="4">
    <source>
        <dbReference type="ARBA" id="ARBA00022989"/>
    </source>
</evidence>
<accession>A0A844FF82</accession>
<evidence type="ECO:0000256" key="3">
    <source>
        <dbReference type="ARBA" id="ARBA00022692"/>
    </source>
</evidence>
<dbReference type="EMBL" id="VULR01000002">
    <property type="protein sequence ID" value="MSS42631.1"/>
    <property type="molecule type" value="Genomic_DNA"/>
</dbReference>
<feature type="transmembrane region" description="Helical" evidence="6">
    <location>
        <begin position="86"/>
        <end position="104"/>
    </location>
</feature>
<evidence type="ECO:0000256" key="6">
    <source>
        <dbReference type="SAM" id="Phobius"/>
    </source>
</evidence>
<dbReference type="Proteomes" id="UP000462760">
    <property type="component" value="Unassembled WGS sequence"/>
</dbReference>
<evidence type="ECO:0000256" key="2">
    <source>
        <dbReference type="ARBA" id="ARBA00009773"/>
    </source>
</evidence>
<keyword evidence="4 6" id="KW-1133">Transmembrane helix</keyword>
<protein>
    <submittedName>
        <fullName evidence="7">AI-2E family transporter</fullName>
    </submittedName>
</protein>
<sequence length="160" mass="17573">MNNIFDLIMEIINDTGKGLKGYIKSQLILMTITFLVLSIGLIIIGMPWPILIALVIAILDIMPVVGSGIVMVPWSIINFIKGNTDTGIQLAILYVILSIFRQTIEPKIVGDQIGIRPLYTFAATILGSLVLGPIGVLVGPMIAVIISSIYRVKKKWDRRN</sequence>